<organism evidence="14 15">
    <name type="scientific">Paenibacillus spiritus</name>
    <dbReference type="NCBI Taxonomy" id="2496557"/>
    <lineage>
        <taxon>Bacteria</taxon>
        <taxon>Bacillati</taxon>
        <taxon>Bacillota</taxon>
        <taxon>Bacilli</taxon>
        <taxon>Bacillales</taxon>
        <taxon>Paenibacillaceae</taxon>
        <taxon>Paenibacillus</taxon>
    </lineage>
</organism>
<evidence type="ECO:0000256" key="9">
    <source>
        <dbReference type="ARBA" id="ARBA00023235"/>
    </source>
</evidence>
<dbReference type="GO" id="GO:0016491">
    <property type="term" value="F:oxidoreductase activity"/>
    <property type="evidence" value="ECO:0007669"/>
    <property type="project" value="InterPro"/>
</dbReference>
<feature type="domain" description="FMN-dependent dehydrogenase" evidence="13">
    <location>
        <begin position="54"/>
        <end position="143"/>
    </location>
</feature>
<evidence type="ECO:0000256" key="2">
    <source>
        <dbReference type="ARBA" id="ARBA00022490"/>
    </source>
</evidence>
<accession>A0A5J5FX27</accession>
<dbReference type="GO" id="GO:0000287">
    <property type="term" value="F:magnesium ion binding"/>
    <property type="evidence" value="ECO:0007669"/>
    <property type="project" value="UniProtKB-UniRule"/>
</dbReference>
<dbReference type="Pfam" id="PF01070">
    <property type="entry name" value="FMN_dh"/>
    <property type="match status" value="2"/>
</dbReference>
<dbReference type="EC" id="5.3.3.2" evidence="11"/>
<dbReference type="PANTHER" id="PTHR43665:SF1">
    <property type="entry name" value="ISOPENTENYL-DIPHOSPHATE DELTA-ISOMERASE"/>
    <property type="match status" value="1"/>
</dbReference>
<comment type="caution">
    <text evidence="11">Lacks conserved residue(s) required for the propagation of feature annotation.</text>
</comment>
<protein>
    <recommendedName>
        <fullName evidence="11">Isopentenyl-diphosphate delta-isomerase</fullName>
        <shortName evidence="11">IPP isomerase</shortName>
        <ecNumber evidence="11">5.3.3.2</ecNumber>
    </recommendedName>
    <alternativeName>
        <fullName evidence="11">Isopentenyl diphosphate:dimethylallyl diphosphate isomerase</fullName>
    </alternativeName>
    <alternativeName>
        <fullName evidence="11">Isopentenyl pyrophosphate isomerase</fullName>
    </alternativeName>
    <alternativeName>
        <fullName evidence="11">Type 2 isopentenyl diphosphate isomerase</fullName>
        <shortName evidence="11">IDI-2</shortName>
    </alternativeName>
</protein>
<dbReference type="PANTHER" id="PTHR43665">
    <property type="entry name" value="ISOPENTENYL-DIPHOSPHATE DELTA-ISOMERASE"/>
    <property type="match status" value="1"/>
</dbReference>
<evidence type="ECO:0000256" key="8">
    <source>
        <dbReference type="ARBA" id="ARBA00023229"/>
    </source>
</evidence>
<dbReference type="Proteomes" id="UP000367750">
    <property type="component" value="Unassembled WGS sequence"/>
</dbReference>
<evidence type="ECO:0000256" key="1">
    <source>
        <dbReference type="ARBA" id="ARBA00001917"/>
    </source>
</evidence>
<evidence type="ECO:0000256" key="11">
    <source>
        <dbReference type="HAMAP-Rule" id="MF_00354"/>
    </source>
</evidence>
<keyword evidence="9 11" id="KW-0413">Isomerase</keyword>
<dbReference type="GO" id="GO:0008299">
    <property type="term" value="P:isoprenoid biosynthetic process"/>
    <property type="evidence" value="ECO:0007669"/>
    <property type="project" value="UniProtKB-UniRule"/>
</dbReference>
<feature type="compositionally biased region" description="Low complexity" evidence="12">
    <location>
        <begin position="8"/>
        <end position="29"/>
    </location>
</feature>
<keyword evidence="3 11" id="KW-0285">Flavoprotein</keyword>
<name>A0A5J5FX27_9BACL</name>
<comment type="subunit">
    <text evidence="10 11">Homooctamer. Dimer of tetramers.</text>
</comment>
<comment type="cofactor">
    <cofactor evidence="11">
        <name>Mg(2+)</name>
        <dbReference type="ChEBI" id="CHEBI:18420"/>
    </cofactor>
</comment>
<keyword evidence="2 11" id="KW-0963">Cytoplasm</keyword>
<dbReference type="OrthoDB" id="9795032at2"/>
<dbReference type="GO" id="GO:0004452">
    <property type="term" value="F:isopentenyl-diphosphate delta-isomerase activity"/>
    <property type="evidence" value="ECO:0007669"/>
    <property type="project" value="UniProtKB-UniRule"/>
</dbReference>
<dbReference type="HAMAP" id="MF_00354">
    <property type="entry name" value="Idi_2"/>
    <property type="match status" value="1"/>
</dbReference>
<keyword evidence="4 11" id="KW-0288">FMN</keyword>
<dbReference type="GO" id="GO:0005737">
    <property type="term" value="C:cytoplasm"/>
    <property type="evidence" value="ECO:0007669"/>
    <property type="project" value="UniProtKB-SubCell"/>
</dbReference>
<comment type="catalytic activity">
    <reaction evidence="11">
        <text>isopentenyl diphosphate = dimethylallyl diphosphate</text>
        <dbReference type="Rhea" id="RHEA:23284"/>
        <dbReference type="ChEBI" id="CHEBI:57623"/>
        <dbReference type="ChEBI" id="CHEBI:128769"/>
        <dbReference type="EC" id="5.3.3.2"/>
    </reaction>
</comment>
<feature type="binding site" evidence="11">
    <location>
        <begin position="52"/>
        <end position="53"/>
    </location>
    <ligand>
        <name>substrate</name>
    </ligand>
</feature>
<dbReference type="InterPro" id="IPR011179">
    <property type="entry name" value="IPdP_isomerase"/>
</dbReference>
<feature type="binding site" evidence="11">
    <location>
        <position position="204"/>
    </location>
    <ligand>
        <name>substrate</name>
    </ligand>
</feature>
<dbReference type="InterPro" id="IPR013785">
    <property type="entry name" value="Aldolase_TIM"/>
</dbReference>
<feature type="binding site" evidence="11">
    <location>
        <position position="169"/>
    </location>
    <ligand>
        <name>FMN</name>
        <dbReference type="ChEBI" id="CHEBI:58210"/>
    </ligand>
</feature>
<dbReference type="InterPro" id="IPR000262">
    <property type="entry name" value="FMN-dep_DH"/>
</dbReference>
<keyword evidence="5 11" id="KW-0479">Metal-binding</keyword>
<proteinExistence type="inferred from homology"/>
<evidence type="ECO:0000256" key="4">
    <source>
        <dbReference type="ARBA" id="ARBA00022643"/>
    </source>
</evidence>
<keyword evidence="6 11" id="KW-0460">Magnesium</keyword>
<feature type="domain" description="FMN-dependent dehydrogenase" evidence="13">
    <location>
        <begin position="221"/>
        <end position="378"/>
    </location>
</feature>
<dbReference type="SUPFAM" id="SSF51395">
    <property type="entry name" value="FMN-linked oxidoreductases"/>
    <property type="match status" value="1"/>
</dbReference>
<feature type="binding site" evidence="11">
    <location>
        <position position="110"/>
    </location>
    <ligand>
        <name>FMN</name>
        <dbReference type="ChEBI" id="CHEBI:58210"/>
    </ligand>
</feature>
<feature type="binding site" evidence="11">
    <location>
        <begin position="111"/>
        <end position="113"/>
    </location>
    <ligand>
        <name>FMN</name>
        <dbReference type="ChEBI" id="CHEBI:58210"/>
    </ligand>
</feature>
<dbReference type="EMBL" id="VYKK01000027">
    <property type="protein sequence ID" value="KAA8998405.1"/>
    <property type="molecule type" value="Genomic_DNA"/>
</dbReference>
<keyword evidence="15" id="KW-1185">Reference proteome</keyword>
<dbReference type="GO" id="GO:0010181">
    <property type="term" value="F:FMN binding"/>
    <property type="evidence" value="ECO:0007669"/>
    <property type="project" value="UniProtKB-UniRule"/>
</dbReference>
<evidence type="ECO:0000256" key="5">
    <source>
        <dbReference type="ARBA" id="ARBA00022723"/>
    </source>
</evidence>
<dbReference type="CDD" id="cd02811">
    <property type="entry name" value="IDI-2_FMN"/>
    <property type="match status" value="1"/>
</dbReference>
<evidence type="ECO:0000256" key="3">
    <source>
        <dbReference type="ARBA" id="ARBA00022630"/>
    </source>
</evidence>
<evidence type="ECO:0000313" key="15">
    <source>
        <dbReference type="Proteomes" id="UP000367750"/>
    </source>
</evidence>
<evidence type="ECO:0000256" key="7">
    <source>
        <dbReference type="ARBA" id="ARBA00022857"/>
    </source>
</evidence>
<feature type="region of interest" description="Disordered" evidence="12">
    <location>
        <begin position="1"/>
        <end position="48"/>
    </location>
</feature>
<gene>
    <name evidence="11" type="primary">fni</name>
    <name evidence="14" type="ORF">F4V43_16715</name>
</gene>
<feature type="binding site" evidence="11">
    <location>
        <position position="205"/>
    </location>
    <ligand>
        <name>Mg(2+)</name>
        <dbReference type="ChEBI" id="CHEBI:18420"/>
    </ligand>
</feature>
<evidence type="ECO:0000259" key="13">
    <source>
        <dbReference type="Pfam" id="PF01070"/>
    </source>
</evidence>
<keyword evidence="7 11" id="KW-0521">NADP</keyword>
<dbReference type="GO" id="GO:0070402">
    <property type="term" value="F:NADPH binding"/>
    <property type="evidence" value="ECO:0007669"/>
    <property type="project" value="UniProtKB-UniRule"/>
</dbReference>
<evidence type="ECO:0000256" key="10">
    <source>
        <dbReference type="ARBA" id="ARBA00025810"/>
    </source>
</evidence>
<dbReference type="AlphaFoldDB" id="A0A5J5FX27"/>
<comment type="cofactor">
    <cofactor evidence="11">
        <name>NADPH</name>
        <dbReference type="ChEBI" id="CHEBI:57783"/>
    </cofactor>
</comment>
<evidence type="ECO:0000256" key="6">
    <source>
        <dbReference type="ARBA" id="ARBA00022842"/>
    </source>
</evidence>
<comment type="subcellular location">
    <subcellularLocation>
        <location evidence="11">Cytoplasm</location>
    </subcellularLocation>
</comment>
<comment type="similarity">
    <text evidence="11">Belongs to the IPP isomerase type 2 family.</text>
</comment>
<dbReference type="PIRSF" id="PIRSF003314">
    <property type="entry name" value="IPP_isomerase"/>
    <property type="match status" value="1"/>
</dbReference>
<evidence type="ECO:0000256" key="12">
    <source>
        <dbReference type="SAM" id="MobiDB-lite"/>
    </source>
</evidence>
<keyword evidence="8 11" id="KW-0414">Isoprene biosynthesis</keyword>
<dbReference type="Gene3D" id="3.20.20.70">
    <property type="entry name" value="Aldolase class I"/>
    <property type="match status" value="1"/>
</dbReference>
<feature type="binding site" evidence="11">
    <location>
        <position position="266"/>
    </location>
    <ligand>
        <name>FMN</name>
        <dbReference type="ChEBI" id="CHEBI:58210"/>
    </ligand>
</feature>
<evidence type="ECO:0000313" key="14">
    <source>
        <dbReference type="EMBL" id="KAA8998405.1"/>
    </source>
</evidence>
<reference evidence="14 15" key="1">
    <citation type="submission" date="2019-09" db="EMBL/GenBank/DDBJ databases">
        <title>Bacillus ochoae sp. nov., Paenibacillus whitsoniae sp. nov., Paenibacillus spiritus sp. nov. Isolated from the Mars Exploration Rover during spacecraft assembly.</title>
        <authorList>
            <person name="Seuylemezian A."/>
            <person name="Vaishampayan P."/>
        </authorList>
    </citation>
    <scope>NUCLEOTIDE SEQUENCE [LARGE SCALE GENOMIC DNA]</scope>
    <source>
        <strain evidence="14 15">MER_111</strain>
    </source>
</reference>
<comment type="caution">
    <text evidence="14">The sequence shown here is derived from an EMBL/GenBank/DDBJ whole genome shotgun (WGS) entry which is preliminary data.</text>
</comment>
<feature type="binding site" evidence="11">
    <location>
        <position position="236"/>
    </location>
    <ligand>
        <name>FMN</name>
        <dbReference type="ChEBI" id="CHEBI:58210"/>
    </ligand>
</feature>
<dbReference type="NCBIfam" id="TIGR02151">
    <property type="entry name" value="IPP_isom_2"/>
    <property type="match status" value="1"/>
</dbReference>
<comment type="function">
    <text evidence="11">Involved in the biosynthesis of isoprenoids. Catalyzes the 1,3-allylic rearrangement of the homoallylic substrate isopentenyl (IPP) to its allylic isomer, dimethylallyl diphosphate (DMAPP).</text>
</comment>
<comment type="cofactor">
    <cofactor evidence="1 11">
        <name>FMN</name>
        <dbReference type="ChEBI" id="CHEBI:58210"/>
    </cofactor>
</comment>
<feature type="binding site" evidence="11">
    <location>
        <begin position="141"/>
        <end position="143"/>
    </location>
    <ligand>
        <name>substrate</name>
    </ligand>
</feature>
<feature type="binding site" evidence="11">
    <location>
        <position position="141"/>
    </location>
    <ligand>
        <name>FMN</name>
        <dbReference type="ChEBI" id="CHEBI:58210"/>
    </ligand>
</feature>
<sequence length="386" mass="40039">MEACKNSGPAGAADEAGAQDGPADAAPDANRNNGTADAASGSLLPEHRTGERKIEHVRLCLNGDVAARGVTAGFERYRFRHNALPEINFADISLKASFLGCELRTPLLISSMTGGSAATGRINARLAEAAQRRGWALGVGSVRAAVERAELAETFRVRDRAPDIPVIANLGAVQLALGFGPDECRRAVDIAGADWLVLHLNTLQEVFQPEGQTAFAGLLPRIEALCRSLEVPVGVKEVGWGIDGETAVRLRRAGVAFIDVAGAGGTSWSQVEKLRSSSPVHRAAAEAFADWGIPTADCIAEVRAALPETPLIGSGGLAGGVDAAKALALGADLAGFGRGLLGPAVESEAALDEALARVELELKTAMFGIGVSSAGKLRGHKRLVRV</sequence>